<name>A0A4R5XDZ1_9AGAM</name>
<dbReference type="VEuPathDB" id="FungiDB:BD410DRAFT_779661"/>
<dbReference type="PANTHER" id="PTHR22306">
    <property type="entry name" value="CHROMOSOME 7 OPEN READING FRAME 50"/>
    <property type="match status" value="1"/>
</dbReference>
<dbReference type="InterPro" id="IPR019327">
    <property type="entry name" value="WKF"/>
</dbReference>
<reference evidence="3 4" key="1">
    <citation type="submission" date="2018-06" db="EMBL/GenBank/DDBJ databases">
        <title>A transcriptomic atlas of mushroom development highlights an independent origin of complex multicellularity.</title>
        <authorList>
            <consortium name="DOE Joint Genome Institute"/>
            <person name="Krizsan K."/>
            <person name="Almasi E."/>
            <person name="Merenyi Z."/>
            <person name="Sahu N."/>
            <person name="Viragh M."/>
            <person name="Koszo T."/>
            <person name="Mondo S."/>
            <person name="Kiss B."/>
            <person name="Balint B."/>
            <person name="Kues U."/>
            <person name="Barry K."/>
            <person name="Hegedus J.C."/>
            <person name="Henrissat B."/>
            <person name="Johnson J."/>
            <person name="Lipzen A."/>
            <person name="Ohm R."/>
            <person name="Nagy I."/>
            <person name="Pangilinan J."/>
            <person name="Yan J."/>
            <person name="Xiong Y."/>
            <person name="Grigoriev I.V."/>
            <person name="Hibbett D.S."/>
            <person name="Nagy L.G."/>
        </authorList>
    </citation>
    <scope>NUCLEOTIDE SEQUENCE [LARGE SCALE GENOMIC DNA]</scope>
    <source>
        <strain evidence="3 4">SZMC22713</strain>
    </source>
</reference>
<evidence type="ECO:0000313" key="3">
    <source>
        <dbReference type="EMBL" id="TDL29294.1"/>
    </source>
</evidence>
<keyword evidence="4" id="KW-1185">Reference proteome</keyword>
<dbReference type="AlphaFoldDB" id="A0A4R5XDZ1"/>
<sequence length="266" mass="29820">MTKLIHPQLRLRKNERNLKRWMTLAKKTGKKNRSNAAGDDETTIVEPKRKKNRNRDRATNTSHGVANEGGGEHGDEKVEISEGDGARKGRTGVEEDKSGDDGDGREKIRKDKAVEEDAIGTKKKKKRQRAVKDQEQAKPEYPNPADDATLPEKARNALQYAHTMLVDRSHWKFNKAMQNWIVKHLWAEGTISEEYMPIITDYLAGSEGRVRANLLQACHSVISTEDSSTTDPAPTDQRIPRTEINADRARVLIRVLGDAADPPTAL</sequence>
<proteinExistence type="predicted"/>
<evidence type="ECO:0000313" key="4">
    <source>
        <dbReference type="Proteomes" id="UP000294933"/>
    </source>
</evidence>
<feature type="compositionally biased region" description="Basic and acidic residues" evidence="1">
    <location>
        <begin position="70"/>
        <end position="115"/>
    </location>
</feature>
<dbReference type="OrthoDB" id="10261563at2759"/>
<evidence type="ECO:0000259" key="2">
    <source>
        <dbReference type="Pfam" id="PF10180"/>
    </source>
</evidence>
<evidence type="ECO:0000256" key="1">
    <source>
        <dbReference type="SAM" id="MobiDB-lite"/>
    </source>
</evidence>
<dbReference type="Proteomes" id="UP000294933">
    <property type="component" value="Unassembled WGS sequence"/>
</dbReference>
<feature type="domain" description="WKF" evidence="2">
    <location>
        <begin position="163"/>
        <end position="220"/>
    </location>
</feature>
<feature type="region of interest" description="Disordered" evidence="1">
    <location>
        <begin position="25"/>
        <end position="151"/>
    </location>
</feature>
<dbReference type="PANTHER" id="PTHR22306:SF2">
    <property type="entry name" value="CHROMOSOME 7 OPEN READING FRAME 50"/>
    <property type="match status" value="1"/>
</dbReference>
<accession>A0A4R5XDZ1</accession>
<gene>
    <name evidence="3" type="ORF">BD410DRAFT_779661</name>
</gene>
<dbReference type="Pfam" id="PF10180">
    <property type="entry name" value="WKF"/>
    <property type="match status" value="1"/>
</dbReference>
<dbReference type="STRING" id="50990.A0A4R5XDZ1"/>
<protein>
    <recommendedName>
        <fullName evidence="2">WKF domain-containing protein</fullName>
    </recommendedName>
</protein>
<organism evidence="3 4">
    <name type="scientific">Rickenella mellea</name>
    <dbReference type="NCBI Taxonomy" id="50990"/>
    <lineage>
        <taxon>Eukaryota</taxon>
        <taxon>Fungi</taxon>
        <taxon>Dikarya</taxon>
        <taxon>Basidiomycota</taxon>
        <taxon>Agaricomycotina</taxon>
        <taxon>Agaricomycetes</taxon>
        <taxon>Hymenochaetales</taxon>
        <taxon>Rickenellaceae</taxon>
        <taxon>Rickenella</taxon>
    </lineage>
</organism>
<dbReference type="EMBL" id="ML170156">
    <property type="protein sequence ID" value="TDL29294.1"/>
    <property type="molecule type" value="Genomic_DNA"/>
</dbReference>